<dbReference type="EMBL" id="JAHQIW010007210">
    <property type="protein sequence ID" value="KAJ1372977.1"/>
    <property type="molecule type" value="Genomic_DNA"/>
</dbReference>
<keyword evidence="2" id="KW-1185">Reference proteome</keyword>
<dbReference type="AlphaFoldDB" id="A0AAD5RAX5"/>
<reference evidence="1" key="1">
    <citation type="submission" date="2021-06" db="EMBL/GenBank/DDBJ databases">
        <title>Parelaphostrongylus tenuis whole genome reference sequence.</title>
        <authorList>
            <person name="Garwood T.J."/>
            <person name="Larsen P.A."/>
            <person name="Fountain-Jones N.M."/>
            <person name="Garbe J.R."/>
            <person name="Macchietto M.G."/>
            <person name="Kania S.A."/>
            <person name="Gerhold R.W."/>
            <person name="Richards J.E."/>
            <person name="Wolf T.M."/>
        </authorList>
    </citation>
    <scope>NUCLEOTIDE SEQUENCE</scope>
    <source>
        <strain evidence="1">MNPRO001-30</strain>
        <tissue evidence="1">Meninges</tissue>
    </source>
</reference>
<evidence type="ECO:0000313" key="1">
    <source>
        <dbReference type="EMBL" id="KAJ1372977.1"/>
    </source>
</evidence>
<sequence>MELCLQCTDQIYPTTETWSLIPTHGSGHLTKPVFGDNGRAYDDPKVAAEPCASTTAFMNCEWEKQIEFRLKGSVPSIDAPVETAASVLGPPPSHLNAVSALAALVSTSFQEVD</sequence>
<gene>
    <name evidence="1" type="ORF">KIN20_035295</name>
</gene>
<protein>
    <submittedName>
        <fullName evidence="1">Uncharacterized protein</fullName>
    </submittedName>
</protein>
<dbReference type="Proteomes" id="UP001196413">
    <property type="component" value="Unassembled WGS sequence"/>
</dbReference>
<name>A0AAD5RAX5_PARTN</name>
<accession>A0AAD5RAX5</accession>
<evidence type="ECO:0000313" key="2">
    <source>
        <dbReference type="Proteomes" id="UP001196413"/>
    </source>
</evidence>
<comment type="caution">
    <text evidence="1">The sequence shown here is derived from an EMBL/GenBank/DDBJ whole genome shotgun (WGS) entry which is preliminary data.</text>
</comment>
<proteinExistence type="predicted"/>
<organism evidence="1 2">
    <name type="scientific">Parelaphostrongylus tenuis</name>
    <name type="common">Meningeal worm</name>
    <dbReference type="NCBI Taxonomy" id="148309"/>
    <lineage>
        <taxon>Eukaryota</taxon>
        <taxon>Metazoa</taxon>
        <taxon>Ecdysozoa</taxon>
        <taxon>Nematoda</taxon>
        <taxon>Chromadorea</taxon>
        <taxon>Rhabditida</taxon>
        <taxon>Rhabditina</taxon>
        <taxon>Rhabditomorpha</taxon>
        <taxon>Strongyloidea</taxon>
        <taxon>Metastrongylidae</taxon>
        <taxon>Parelaphostrongylus</taxon>
    </lineage>
</organism>